<proteinExistence type="predicted"/>
<sequence length="219" mass="23582">MTSTSDNSSWNGSASTGHCATRGQRAGTNNNDPLPQFTLWDAANVFEFATSRFAAIRCALGKSYMKRTPKVNQMLGRHIIWEAQIVGLVGRQQVGLYHDEDIADAFLACPAENLSADIGQPEGALLAALPTTMNPQGGPLSRQLLAVRAAAARATDEVRQLIEDKQIEAELGAKSLGCQEDLNIGHAMEASRCLEAFNVGNHPVTYNIMQYVSNDAPPV</sequence>
<dbReference type="Proteomes" id="UP001195769">
    <property type="component" value="Unassembled WGS sequence"/>
</dbReference>
<evidence type="ECO:0000256" key="1">
    <source>
        <dbReference type="SAM" id="MobiDB-lite"/>
    </source>
</evidence>
<name>A0AAD4DVX7_9AGAM</name>
<comment type="caution">
    <text evidence="2">The sequence shown here is derived from an EMBL/GenBank/DDBJ whole genome shotgun (WGS) entry which is preliminary data.</text>
</comment>
<dbReference type="RefSeq" id="XP_041220558.1">
    <property type="nucleotide sequence ID" value="XM_041377470.1"/>
</dbReference>
<feature type="region of interest" description="Disordered" evidence="1">
    <location>
        <begin position="1"/>
        <end position="32"/>
    </location>
</feature>
<reference evidence="2" key="1">
    <citation type="journal article" date="2020" name="New Phytol.">
        <title>Comparative genomics reveals dynamic genome evolution in host specialist ectomycorrhizal fungi.</title>
        <authorList>
            <person name="Lofgren L.A."/>
            <person name="Nguyen N.H."/>
            <person name="Vilgalys R."/>
            <person name="Ruytinx J."/>
            <person name="Liao H.L."/>
            <person name="Branco S."/>
            <person name="Kuo A."/>
            <person name="LaButti K."/>
            <person name="Lipzen A."/>
            <person name="Andreopoulos W."/>
            <person name="Pangilinan J."/>
            <person name="Riley R."/>
            <person name="Hundley H."/>
            <person name="Na H."/>
            <person name="Barry K."/>
            <person name="Grigoriev I.V."/>
            <person name="Stajich J.E."/>
            <person name="Kennedy P.G."/>
        </authorList>
    </citation>
    <scope>NUCLEOTIDE SEQUENCE</scope>
    <source>
        <strain evidence="2">FC203</strain>
    </source>
</reference>
<dbReference type="GeneID" id="64671768"/>
<evidence type="ECO:0000313" key="3">
    <source>
        <dbReference type="Proteomes" id="UP001195769"/>
    </source>
</evidence>
<gene>
    <name evidence="2" type="ORF">F5891DRAFT_984568</name>
</gene>
<accession>A0AAD4DVX7</accession>
<dbReference type="AlphaFoldDB" id="A0AAD4DVX7"/>
<keyword evidence="3" id="KW-1185">Reference proteome</keyword>
<evidence type="ECO:0000313" key="2">
    <source>
        <dbReference type="EMBL" id="KAG1894982.1"/>
    </source>
</evidence>
<protein>
    <submittedName>
        <fullName evidence="2">Uncharacterized protein</fullName>
    </submittedName>
</protein>
<dbReference type="EMBL" id="JABBWK010000072">
    <property type="protein sequence ID" value="KAG1894982.1"/>
    <property type="molecule type" value="Genomic_DNA"/>
</dbReference>
<organism evidence="2 3">
    <name type="scientific">Suillus fuscotomentosus</name>
    <dbReference type="NCBI Taxonomy" id="1912939"/>
    <lineage>
        <taxon>Eukaryota</taxon>
        <taxon>Fungi</taxon>
        <taxon>Dikarya</taxon>
        <taxon>Basidiomycota</taxon>
        <taxon>Agaricomycotina</taxon>
        <taxon>Agaricomycetes</taxon>
        <taxon>Agaricomycetidae</taxon>
        <taxon>Boletales</taxon>
        <taxon>Suillineae</taxon>
        <taxon>Suillaceae</taxon>
        <taxon>Suillus</taxon>
    </lineage>
</organism>
<feature type="compositionally biased region" description="Polar residues" evidence="1">
    <location>
        <begin position="1"/>
        <end position="18"/>
    </location>
</feature>